<keyword evidence="8" id="KW-0493">Microtubule</keyword>
<keyword evidence="2" id="KW-0963">Cytoplasm</keyword>
<dbReference type="PROSITE" id="PS50067">
    <property type="entry name" value="KINESIN_MOTOR_2"/>
    <property type="match status" value="1"/>
</dbReference>
<feature type="binding site" evidence="7">
    <location>
        <begin position="72"/>
        <end position="79"/>
    </location>
    <ligand>
        <name>ATP</name>
        <dbReference type="ChEBI" id="CHEBI:30616"/>
    </ligand>
</feature>
<dbReference type="SMART" id="SM00320">
    <property type="entry name" value="WD40"/>
    <property type="match status" value="6"/>
</dbReference>
<keyword evidence="4 7" id="KW-0067">ATP-binding</keyword>
<comment type="similarity">
    <text evidence="7 8">Belongs to the TRAFAC class myosin-kinesin ATPase superfamily. Kinesin family.</text>
</comment>
<dbReference type="Gene3D" id="3.40.850.10">
    <property type="entry name" value="Kinesin motor domain"/>
    <property type="match status" value="1"/>
</dbReference>
<dbReference type="PRINTS" id="PR00380">
    <property type="entry name" value="KINESINHEAVY"/>
</dbReference>
<feature type="domain" description="Kinesin motor" evidence="10">
    <location>
        <begin position="4"/>
        <end position="315"/>
    </location>
</feature>
<dbReference type="InterPro" id="IPR019821">
    <property type="entry name" value="Kinesin_motor_CS"/>
</dbReference>
<proteinExistence type="inferred from homology"/>
<evidence type="ECO:0000256" key="7">
    <source>
        <dbReference type="PROSITE-ProRule" id="PRU00283"/>
    </source>
</evidence>
<dbReference type="InterPro" id="IPR036961">
    <property type="entry name" value="Kinesin_motor_dom_sf"/>
</dbReference>
<keyword evidence="5 9" id="KW-0175">Coiled coil</keyword>
<dbReference type="Pfam" id="PF00225">
    <property type="entry name" value="Kinesin"/>
    <property type="match status" value="1"/>
</dbReference>
<feature type="repeat" description="WD" evidence="6">
    <location>
        <begin position="475"/>
        <end position="504"/>
    </location>
</feature>
<comment type="subcellular location">
    <subcellularLocation>
        <location evidence="1">Cytoplasm</location>
    </subcellularLocation>
</comment>
<sequence>MENKIRVEIRIKPTREDLLEIENNTIQLDNKSFTFDRIYDQSATQKEIFENSVRGMVDTFLEGFNSTVFVYGQTGSGKTYTMGISLESAISAQKYGSNEVDISKYGMVPQALSYIFSQEGYELLCSFIEIYNEDVIDLLSGLRNVLTLRSSNGETQITGIREYTIRSAEEGLALLKKGCLERTTKATQMNAASSRSHALFTLTLKKRVDRRFEVSKLSFVDLAGSERMRRTFVKGARVRESISINSGLLSLGNVIAALGSKQTHIPYRDSKLTRILQGSLGGNAHTLMLACISASSADLGETLNTLKYADRASKIVNQVKKNIFNNSVLSVMELRKEIQRLRSENERLKALIKKEEVITSDITKYEEKISNLAEERHSKCDGRCVEEIKRLNEIIKNGLSPIEETPSIKRQRKVKFADEIENISCINSGMSFVQPIKSSFIGETNLNMNEETHNIINDISPIMLNTPSVNSIIKLWGHTSAINSMALYNNNLITSSVDGTIRLWLNNTSEVIINTGSNIKCIFYDNLLYYTYGVKLCSYDFNSGSNTSETISYNCDLSSLKIFDNWICTGHEDGTINIYDRRNLGKVYINRLMHRGTVFSIDNIDRCIYSGSRDHTVGYISIDGISTGVLKPPHYDSVYSVFSFDKDLISLGRDCSLKRWSGEKKCVIKTIPYAHETWIRAGASGMDGFYSGSKDGNMKFWKYNGTGVACVSKFEIGASINSILECGPVVYAGCQDKSISIIKKQTNS</sequence>
<feature type="coiled-coil region" evidence="9">
    <location>
        <begin position="331"/>
        <end position="358"/>
    </location>
</feature>
<reference evidence="11 12" key="1">
    <citation type="submission" date="2019-01" db="EMBL/GenBank/DDBJ databases">
        <title>Genomes sequencing and comparative genomics of infectious freshwater microsporidia, Cucumispora dikerogammari and Thelohania contejeani.</title>
        <authorList>
            <person name="Cormier A."/>
            <person name="Giraud I."/>
            <person name="Wattier R."/>
            <person name="Teixeira M."/>
            <person name="Grandjean F."/>
            <person name="Rigaud T."/>
            <person name="Cordaux R."/>
        </authorList>
    </citation>
    <scope>NUCLEOTIDE SEQUENCE [LARGE SCALE GENOMIC DNA]</scope>
    <source>
        <strain evidence="11">T1</strain>
        <tissue evidence="11">Spores</tissue>
    </source>
</reference>
<dbReference type="InterPro" id="IPR001680">
    <property type="entry name" value="WD40_rpt"/>
</dbReference>
<protein>
    <recommendedName>
        <fullName evidence="8">Kinesin-like protein</fullName>
    </recommendedName>
</protein>
<dbReference type="PANTHER" id="PTHR47969">
    <property type="entry name" value="CHROMOSOME-ASSOCIATED KINESIN KIF4A-RELATED"/>
    <property type="match status" value="1"/>
</dbReference>
<evidence type="ECO:0000256" key="6">
    <source>
        <dbReference type="PROSITE-ProRule" id="PRU00221"/>
    </source>
</evidence>
<dbReference type="InterPro" id="IPR015943">
    <property type="entry name" value="WD40/YVTN_repeat-like_dom_sf"/>
</dbReference>
<comment type="caution">
    <text evidence="11">The sequence shown here is derived from an EMBL/GenBank/DDBJ whole genome shotgun (WGS) entry which is preliminary data.</text>
</comment>
<organism evidence="11 12">
    <name type="scientific">Astathelohania contejeani</name>
    <dbReference type="NCBI Taxonomy" id="164912"/>
    <lineage>
        <taxon>Eukaryota</taxon>
        <taxon>Fungi</taxon>
        <taxon>Fungi incertae sedis</taxon>
        <taxon>Microsporidia</taxon>
        <taxon>Astathelohaniidae</taxon>
        <taxon>Astathelohania</taxon>
    </lineage>
</organism>
<name>A0ABQ7I0E9_9MICR</name>
<evidence type="ECO:0000256" key="1">
    <source>
        <dbReference type="ARBA" id="ARBA00004496"/>
    </source>
</evidence>
<keyword evidence="7 8" id="KW-0505">Motor protein</keyword>
<accession>A0ABQ7I0E9</accession>
<evidence type="ECO:0000256" key="4">
    <source>
        <dbReference type="ARBA" id="ARBA00022840"/>
    </source>
</evidence>
<dbReference type="InterPro" id="IPR027640">
    <property type="entry name" value="Kinesin-like_fam"/>
</dbReference>
<dbReference type="InterPro" id="IPR001752">
    <property type="entry name" value="Kinesin_motor_dom"/>
</dbReference>
<dbReference type="Gene3D" id="2.130.10.10">
    <property type="entry name" value="YVTN repeat-like/Quinoprotein amine dehydrogenase"/>
    <property type="match status" value="2"/>
</dbReference>
<evidence type="ECO:0000313" key="11">
    <source>
        <dbReference type="EMBL" id="KAF7683865.1"/>
    </source>
</evidence>
<evidence type="ECO:0000259" key="10">
    <source>
        <dbReference type="PROSITE" id="PS50067"/>
    </source>
</evidence>
<dbReference type="InterPro" id="IPR027417">
    <property type="entry name" value="P-loop_NTPase"/>
</dbReference>
<evidence type="ECO:0000256" key="5">
    <source>
        <dbReference type="ARBA" id="ARBA00023054"/>
    </source>
</evidence>
<evidence type="ECO:0000256" key="3">
    <source>
        <dbReference type="ARBA" id="ARBA00022741"/>
    </source>
</evidence>
<dbReference type="SMART" id="SM00129">
    <property type="entry name" value="KISc"/>
    <property type="match status" value="1"/>
</dbReference>
<dbReference type="PROSITE" id="PS50082">
    <property type="entry name" value="WD_REPEATS_2"/>
    <property type="match status" value="1"/>
</dbReference>
<dbReference type="InterPro" id="IPR036322">
    <property type="entry name" value="WD40_repeat_dom_sf"/>
</dbReference>
<dbReference type="SUPFAM" id="SSF52540">
    <property type="entry name" value="P-loop containing nucleoside triphosphate hydrolases"/>
    <property type="match status" value="1"/>
</dbReference>
<keyword evidence="6" id="KW-0853">WD repeat</keyword>
<keyword evidence="12" id="KW-1185">Reference proteome</keyword>
<dbReference type="Proteomes" id="UP001516464">
    <property type="component" value="Unassembled WGS sequence"/>
</dbReference>
<dbReference type="PROSITE" id="PS00411">
    <property type="entry name" value="KINESIN_MOTOR_1"/>
    <property type="match status" value="1"/>
</dbReference>
<gene>
    <name evidence="11" type="primary">kif4</name>
    <name evidence="11" type="ORF">TCON_0928</name>
</gene>
<dbReference type="EMBL" id="SBIQ01000044">
    <property type="protein sequence ID" value="KAF7683865.1"/>
    <property type="molecule type" value="Genomic_DNA"/>
</dbReference>
<evidence type="ECO:0000256" key="8">
    <source>
        <dbReference type="RuleBase" id="RU000394"/>
    </source>
</evidence>
<evidence type="ECO:0000256" key="2">
    <source>
        <dbReference type="ARBA" id="ARBA00022490"/>
    </source>
</evidence>
<evidence type="ECO:0000256" key="9">
    <source>
        <dbReference type="SAM" id="Coils"/>
    </source>
</evidence>
<dbReference type="SUPFAM" id="SSF50978">
    <property type="entry name" value="WD40 repeat-like"/>
    <property type="match status" value="1"/>
</dbReference>
<dbReference type="PANTHER" id="PTHR47969:SF15">
    <property type="entry name" value="CHROMOSOME-ASSOCIATED KINESIN KIF4A-RELATED"/>
    <property type="match status" value="1"/>
</dbReference>
<dbReference type="PROSITE" id="PS50294">
    <property type="entry name" value="WD_REPEATS_REGION"/>
    <property type="match status" value="1"/>
</dbReference>
<evidence type="ECO:0000313" key="12">
    <source>
        <dbReference type="Proteomes" id="UP001516464"/>
    </source>
</evidence>
<keyword evidence="3 7" id="KW-0547">Nucleotide-binding</keyword>
<dbReference type="Pfam" id="PF00400">
    <property type="entry name" value="WD40"/>
    <property type="match status" value="1"/>
</dbReference>